<accession>A0AAD8Q125</accession>
<dbReference type="RefSeq" id="XP_060414822.1">
    <property type="nucleotide sequence ID" value="XM_060554582.1"/>
</dbReference>
<comment type="caution">
    <text evidence="1">The sequence shown here is derived from an EMBL/GenBank/DDBJ whole genome shotgun (WGS) entry which is preliminary data.</text>
</comment>
<dbReference type="Proteomes" id="UP001230504">
    <property type="component" value="Unassembled WGS sequence"/>
</dbReference>
<sequence length="70" mass="7410">MFEMIYTGYFPCSSDRGDASLVAFSAYIVPNTEPKLKIDTTRDVKTPSGASNSSIISATAGKGIEDAMAL</sequence>
<evidence type="ECO:0000313" key="2">
    <source>
        <dbReference type="Proteomes" id="UP001230504"/>
    </source>
</evidence>
<dbReference type="EMBL" id="JAHLJV010000025">
    <property type="protein sequence ID" value="KAK1593530.1"/>
    <property type="molecule type" value="Genomic_DNA"/>
</dbReference>
<protein>
    <submittedName>
        <fullName evidence="1">Uncharacterized protein</fullName>
    </submittedName>
</protein>
<reference evidence="1" key="1">
    <citation type="submission" date="2021-06" db="EMBL/GenBank/DDBJ databases">
        <title>Comparative genomics, transcriptomics and evolutionary studies reveal genomic signatures of adaptation to plant cell wall in hemibiotrophic fungi.</title>
        <authorList>
            <consortium name="DOE Joint Genome Institute"/>
            <person name="Baroncelli R."/>
            <person name="Diaz J.F."/>
            <person name="Benocci T."/>
            <person name="Peng M."/>
            <person name="Battaglia E."/>
            <person name="Haridas S."/>
            <person name="Andreopoulos W."/>
            <person name="Labutti K."/>
            <person name="Pangilinan J."/>
            <person name="Floch G.L."/>
            <person name="Makela M.R."/>
            <person name="Henrissat B."/>
            <person name="Grigoriev I.V."/>
            <person name="Crouch J.A."/>
            <person name="De Vries R.P."/>
            <person name="Sukno S.A."/>
            <person name="Thon M.R."/>
        </authorList>
    </citation>
    <scope>NUCLEOTIDE SEQUENCE</scope>
    <source>
        <strain evidence="1">CBS 125086</strain>
    </source>
</reference>
<name>A0AAD8Q125_9PEZI</name>
<dbReference type="GeneID" id="85438822"/>
<keyword evidence="2" id="KW-1185">Reference proteome</keyword>
<proteinExistence type="predicted"/>
<organism evidence="1 2">
    <name type="scientific">Colletotrichum navitas</name>
    <dbReference type="NCBI Taxonomy" id="681940"/>
    <lineage>
        <taxon>Eukaryota</taxon>
        <taxon>Fungi</taxon>
        <taxon>Dikarya</taxon>
        <taxon>Ascomycota</taxon>
        <taxon>Pezizomycotina</taxon>
        <taxon>Sordariomycetes</taxon>
        <taxon>Hypocreomycetidae</taxon>
        <taxon>Glomerellales</taxon>
        <taxon>Glomerellaceae</taxon>
        <taxon>Colletotrichum</taxon>
        <taxon>Colletotrichum graminicola species complex</taxon>
    </lineage>
</organism>
<dbReference type="AlphaFoldDB" id="A0AAD8Q125"/>
<evidence type="ECO:0000313" key="1">
    <source>
        <dbReference type="EMBL" id="KAK1593530.1"/>
    </source>
</evidence>
<gene>
    <name evidence="1" type="ORF">LY79DRAFT_514232</name>
</gene>